<comment type="caution">
    <text evidence="2">The sequence shown here is derived from an EMBL/GenBank/DDBJ whole genome shotgun (WGS) entry which is preliminary data.</text>
</comment>
<sequence>MEEAMAAEQTCGNRDREDSGRVAEIDLTPERRLGSEPGSRPFYSSKHLLGGNAHLRRNAEPGAAVLRQLLCITICSPNRRRKTTATDSRRAH</sequence>
<feature type="region of interest" description="Disordered" evidence="1">
    <location>
        <begin position="1"/>
        <end position="45"/>
    </location>
</feature>
<keyword evidence="3" id="KW-1185">Reference proteome</keyword>
<organism evidence="2 3">
    <name type="scientific">Amblyomma americanum</name>
    <name type="common">Lone star tick</name>
    <dbReference type="NCBI Taxonomy" id="6943"/>
    <lineage>
        <taxon>Eukaryota</taxon>
        <taxon>Metazoa</taxon>
        <taxon>Ecdysozoa</taxon>
        <taxon>Arthropoda</taxon>
        <taxon>Chelicerata</taxon>
        <taxon>Arachnida</taxon>
        <taxon>Acari</taxon>
        <taxon>Parasitiformes</taxon>
        <taxon>Ixodida</taxon>
        <taxon>Ixodoidea</taxon>
        <taxon>Ixodidae</taxon>
        <taxon>Amblyomminae</taxon>
        <taxon>Amblyomma</taxon>
    </lineage>
</organism>
<proteinExistence type="predicted"/>
<reference evidence="2 3" key="1">
    <citation type="journal article" date="2023" name="Arcadia Sci">
        <title>De novo assembly of a long-read Amblyomma americanum tick genome.</title>
        <authorList>
            <person name="Chou S."/>
            <person name="Poskanzer K.E."/>
            <person name="Rollins M."/>
            <person name="Thuy-Boun P.S."/>
        </authorList>
    </citation>
    <scope>NUCLEOTIDE SEQUENCE [LARGE SCALE GENOMIC DNA]</scope>
    <source>
        <strain evidence="2">F_SG_1</strain>
        <tissue evidence="2">Salivary glands</tissue>
    </source>
</reference>
<protein>
    <submittedName>
        <fullName evidence="2">Uncharacterized protein</fullName>
    </submittedName>
</protein>
<feature type="compositionally biased region" description="Basic and acidic residues" evidence="1">
    <location>
        <begin position="13"/>
        <end position="34"/>
    </location>
</feature>
<dbReference type="AlphaFoldDB" id="A0AAQ4DMT1"/>
<gene>
    <name evidence="2" type="ORF">V5799_033621</name>
</gene>
<evidence type="ECO:0000256" key="1">
    <source>
        <dbReference type="SAM" id="MobiDB-lite"/>
    </source>
</evidence>
<name>A0AAQ4DMT1_AMBAM</name>
<evidence type="ECO:0000313" key="2">
    <source>
        <dbReference type="EMBL" id="KAK8763771.1"/>
    </source>
</evidence>
<dbReference type="EMBL" id="JARKHS020029003">
    <property type="protein sequence ID" value="KAK8763771.1"/>
    <property type="molecule type" value="Genomic_DNA"/>
</dbReference>
<accession>A0AAQ4DMT1</accession>
<dbReference type="Proteomes" id="UP001321473">
    <property type="component" value="Unassembled WGS sequence"/>
</dbReference>
<evidence type="ECO:0000313" key="3">
    <source>
        <dbReference type="Proteomes" id="UP001321473"/>
    </source>
</evidence>